<reference evidence="20" key="1">
    <citation type="submission" date="2019-05" db="EMBL/GenBank/DDBJ databases">
        <title>Annotation for the trematode Fasciolopsis buski.</title>
        <authorList>
            <person name="Choi Y.-J."/>
        </authorList>
    </citation>
    <scope>NUCLEOTIDE SEQUENCE</scope>
    <source>
        <strain evidence="20">HT</strain>
        <tissue evidence="20">Whole worm</tissue>
    </source>
</reference>
<feature type="domain" description="WHEP-TRS" evidence="19">
    <location>
        <begin position="58"/>
        <end position="114"/>
    </location>
</feature>
<dbReference type="PROSITE" id="PS51185">
    <property type="entry name" value="WHEP_TRS_2"/>
    <property type="match status" value="1"/>
</dbReference>
<evidence type="ECO:0000256" key="14">
    <source>
        <dbReference type="ARBA" id="ARBA00023273"/>
    </source>
</evidence>
<gene>
    <name evidence="20" type="ORF">FBUS_03209</name>
</gene>
<protein>
    <recommendedName>
        <fullName evidence="6">Glycine--tRNA ligase</fullName>
        <ecNumber evidence="5">6.1.1.14</ecNumber>
    </recommendedName>
    <alternativeName>
        <fullName evidence="15">Diadenosine tetraphosphate synthetase</fullName>
    </alternativeName>
</protein>
<dbReference type="FunFam" id="3.30.720.200:FF:000001">
    <property type="entry name" value="Glycine--tRNA ligase 2"/>
    <property type="match status" value="1"/>
</dbReference>
<evidence type="ECO:0000256" key="11">
    <source>
        <dbReference type="ARBA" id="ARBA00022840"/>
    </source>
</evidence>
<proteinExistence type="inferred from homology"/>
<keyword evidence="11" id="KW-0067">ATP-binding</keyword>
<dbReference type="InterPro" id="IPR002314">
    <property type="entry name" value="aa-tRNA-synt_IIb"/>
</dbReference>
<dbReference type="Proteomes" id="UP000728185">
    <property type="component" value="Unassembled WGS sequence"/>
</dbReference>
<evidence type="ECO:0000256" key="2">
    <source>
        <dbReference type="ARBA" id="ARBA00004496"/>
    </source>
</evidence>
<evidence type="ECO:0000256" key="1">
    <source>
        <dbReference type="ARBA" id="ARBA00004489"/>
    </source>
</evidence>
<dbReference type="InterPro" id="IPR045864">
    <property type="entry name" value="aa-tRNA-synth_II/BPL/LPL"/>
</dbReference>
<dbReference type="InterPro" id="IPR004154">
    <property type="entry name" value="Anticodon-bd"/>
</dbReference>
<evidence type="ECO:0000256" key="15">
    <source>
        <dbReference type="ARBA" id="ARBA00030057"/>
    </source>
</evidence>
<evidence type="ECO:0000256" key="13">
    <source>
        <dbReference type="ARBA" id="ARBA00023146"/>
    </source>
</evidence>
<dbReference type="Pfam" id="PF00587">
    <property type="entry name" value="tRNA-synt_2b"/>
    <property type="match status" value="1"/>
</dbReference>
<dbReference type="Pfam" id="PF00458">
    <property type="entry name" value="WHEP-TRS"/>
    <property type="match status" value="1"/>
</dbReference>
<dbReference type="SMART" id="SM00991">
    <property type="entry name" value="WHEP-TRS"/>
    <property type="match status" value="1"/>
</dbReference>
<dbReference type="NCBIfam" id="TIGR00389">
    <property type="entry name" value="glyS_dimeric"/>
    <property type="match status" value="1"/>
</dbReference>
<evidence type="ECO:0000256" key="7">
    <source>
        <dbReference type="ARBA" id="ARBA00022490"/>
    </source>
</evidence>
<dbReference type="GO" id="GO:0005739">
    <property type="term" value="C:mitochondrion"/>
    <property type="evidence" value="ECO:0007669"/>
    <property type="project" value="TreeGrafter"/>
</dbReference>
<evidence type="ECO:0000256" key="10">
    <source>
        <dbReference type="ARBA" id="ARBA00022741"/>
    </source>
</evidence>
<evidence type="ECO:0000259" key="19">
    <source>
        <dbReference type="PROSITE" id="PS51185"/>
    </source>
</evidence>
<dbReference type="OrthoDB" id="57698at2759"/>
<comment type="catalytic activity">
    <reaction evidence="17">
        <text>tRNA(Gly) + glycine + ATP = glycyl-tRNA(Gly) + AMP + diphosphate</text>
        <dbReference type="Rhea" id="RHEA:16013"/>
        <dbReference type="Rhea" id="RHEA-COMP:9664"/>
        <dbReference type="Rhea" id="RHEA-COMP:9683"/>
        <dbReference type="ChEBI" id="CHEBI:30616"/>
        <dbReference type="ChEBI" id="CHEBI:33019"/>
        <dbReference type="ChEBI" id="CHEBI:57305"/>
        <dbReference type="ChEBI" id="CHEBI:78442"/>
        <dbReference type="ChEBI" id="CHEBI:78522"/>
        <dbReference type="ChEBI" id="CHEBI:456215"/>
        <dbReference type="EC" id="6.1.1.14"/>
    </reaction>
    <physiologicalReaction direction="left-to-right" evidence="17">
        <dbReference type="Rhea" id="RHEA:16014"/>
    </physiologicalReaction>
</comment>
<dbReference type="SUPFAM" id="SSF55681">
    <property type="entry name" value="Class II aaRS and biotin synthetases"/>
    <property type="match status" value="1"/>
</dbReference>
<evidence type="ECO:0000259" key="18">
    <source>
        <dbReference type="PROSITE" id="PS50862"/>
    </source>
</evidence>
<dbReference type="InterPro" id="IPR027031">
    <property type="entry name" value="Gly-tRNA_synthase/POLG2"/>
</dbReference>
<dbReference type="InterPro" id="IPR009068">
    <property type="entry name" value="uS15_NS1_RNA-bd_sf"/>
</dbReference>
<evidence type="ECO:0000256" key="17">
    <source>
        <dbReference type="ARBA" id="ARBA00049523"/>
    </source>
</evidence>
<dbReference type="GO" id="GO:0070150">
    <property type="term" value="P:mitochondrial glycyl-tRNA aminoacylation"/>
    <property type="evidence" value="ECO:0007669"/>
    <property type="project" value="TreeGrafter"/>
</dbReference>
<dbReference type="GO" id="GO:0004820">
    <property type="term" value="F:glycine-tRNA ligase activity"/>
    <property type="evidence" value="ECO:0007669"/>
    <property type="project" value="UniProtKB-EC"/>
</dbReference>
<evidence type="ECO:0000256" key="8">
    <source>
        <dbReference type="ARBA" id="ARBA00022598"/>
    </source>
</evidence>
<keyword evidence="13 20" id="KW-0030">Aminoacyl-tRNA synthetase</keyword>
<evidence type="ECO:0000256" key="16">
    <source>
        <dbReference type="ARBA" id="ARBA00048436"/>
    </source>
</evidence>
<dbReference type="GO" id="GO:0030424">
    <property type="term" value="C:axon"/>
    <property type="evidence" value="ECO:0007669"/>
    <property type="project" value="UniProtKB-SubCell"/>
</dbReference>
<dbReference type="EMBL" id="LUCM01005274">
    <property type="protein sequence ID" value="KAA0193080.1"/>
    <property type="molecule type" value="Genomic_DNA"/>
</dbReference>
<dbReference type="EC" id="6.1.1.14" evidence="5"/>
<comment type="caution">
    <text evidence="20">The sequence shown here is derived from an EMBL/GenBank/DDBJ whole genome shotgun (WGS) entry which is preliminary data.</text>
</comment>
<keyword evidence="9" id="KW-0808">Transferase</keyword>
<evidence type="ECO:0000256" key="6">
    <source>
        <dbReference type="ARBA" id="ARBA00019404"/>
    </source>
</evidence>
<dbReference type="InterPro" id="IPR000738">
    <property type="entry name" value="WHEP-TRS_dom"/>
</dbReference>
<comment type="subunit">
    <text evidence="4">Homodimer.</text>
</comment>
<dbReference type="Gene3D" id="3.40.50.800">
    <property type="entry name" value="Anticodon-binding domain"/>
    <property type="match status" value="1"/>
</dbReference>
<evidence type="ECO:0000256" key="3">
    <source>
        <dbReference type="ARBA" id="ARBA00008226"/>
    </source>
</evidence>
<evidence type="ECO:0000256" key="9">
    <source>
        <dbReference type="ARBA" id="ARBA00022679"/>
    </source>
</evidence>
<dbReference type="PROSITE" id="PS50862">
    <property type="entry name" value="AA_TRNA_LIGASE_II"/>
    <property type="match status" value="1"/>
</dbReference>
<dbReference type="SUPFAM" id="SSF47060">
    <property type="entry name" value="S15/NS1 RNA-binding domain"/>
    <property type="match status" value="1"/>
</dbReference>
<evidence type="ECO:0000256" key="4">
    <source>
        <dbReference type="ARBA" id="ARBA00011738"/>
    </source>
</evidence>
<dbReference type="CDD" id="cd00774">
    <property type="entry name" value="GlyRS-like_core"/>
    <property type="match status" value="1"/>
</dbReference>
<dbReference type="SUPFAM" id="SSF52954">
    <property type="entry name" value="Class II aaRS ABD-related"/>
    <property type="match status" value="1"/>
</dbReference>
<dbReference type="FunFam" id="3.30.930.10:FF:000158">
    <property type="entry name" value="Glycyl-tRNA synthetase"/>
    <property type="match status" value="1"/>
</dbReference>
<keyword evidence="10" id="KW-0547">Nucleotide-binding</keyword>
<keyword evidence="14" id="KW-0966">Cell projection</keyword>
<dbReference type="CDD" id="cd00858">
    <property type="entry name" value="GlyRS_anticodon"/>
    <property type="match status" value="1"/>
</dbReference>
<dbReference type="GO" id="GO:0016740">
    <property type="term" value="F:transferase activity"/>
    <property type="evidence" value="ECO:0007669"/>
    <property type="project" value="UniProtKB-KW"/>
</dbReference>
<evidence type="ECO:0000256" key="5">
    <source>
        <dbReference type="ARBA" id="ARBA00012829"/>
    </source>
</evidence>
<dbReference type="FunFam" id="3.30.40.230:FF:000001">
    <property type="entry name" value="Glycine--tRNA ligase"/>
    <property type="match status" value="1"/>
</dbReference>
<evidence type="ECO:0000256" key="12">
    <source>
        <dbReference type="ARBA" id="ARBA00022917"/>
    </source>
</evidence>
<dbReference type="Gene3D" id="3.30.930.10">
    <property type="entry name" value="Bira Bifunctional Protein, Domain 2"/>
    <property type="match status" value="1"/>
</dbReference>
<keyword evidence="8" id="KW-0436">Ligase</keyword>
<comment type="similarity">
    <text evidence="3">Belongs to the class-II aminoacyl-tRNA synthetase family.</text>
</comment>
<dbReference type="Gene3D" id="3.30.720.200">
    <property type="match status" value="1"/>
</dbReference>
<dbReference type="FunFam" id="3.30.930.10:FF:000010">
    <property type="entry name" value="Glycyl-tRNA synthetase 1"/>
    <property type="match status" value="1"/>
</dbReference>
<feature type="domain" description="Aminoacyl-transfer RNA synthetases class-II family profile" evidence="18">
    <location>
        <begin position="231"/>
        <end position="693"/>
    </location>
</feature>
<keyword evidence="12" id="KW-0648">Protein biosynthesis</keyword>
<dbReference type="PANTHER" id="PTHR10745:SF0">
    <property type="entry name" value="GLYCINE--TRNA LIGASE"/>
    <property type="match status" value="1"/>
</dbReference>
<keyword evidence="21" id="KW-1185">Reference proteome</keyword>
<dbReference type="FunFam" id="3.40.50.800:FF:000004">
    <property type="entry name" value="Glycine--tRNA ligase 2"/>
    <property type="match status" value="1"/>
</dbReference>
<dbReference type="Pfam" id="PF03129">
    <property type="entry name" value="HGTP_anticodon"/>
    <property type="match status" value="1"/>
</dbReference>
<organism evidence="20 21">
    <name type="scientific">Fasciolopsis buskii</name>
    <dbReference type="NCBI Taxonomy" id="27845"/>
    <lineage>
        <taxon>Eukaryota</taxon>
        <taxon>Metazoa</taxon>
        <taxon>Spiralia</taxon>
        <taxon>Lophotrochozoa</taxon>
        <taxon>Platyhelminthes</taxon>
        <taxon>Trematoda</taxon>
        <taxon>Digenea</taxon>
        <taxon>Plagiorchiida</taxon>
        <taxon>Echinostomata</taxon>
        <taxon>Echinostomatoidea</taxon>
        <taxon>Fasciolidae</taxon>
        <taxon>Fasciolopsis</taxon>
    </lineage>
</organism>
<evidence type="ECO:0000313" key="21">
    <source>
        <dbReference type="Proteomes" id="UP000728185"/>
    </source>
</evidence>
<dbReference type="PANTHER" id="PTHR10745">
    <property type="entry name" value="GLYCYL-TRNA SYNTHETASE/DNA POLYMERASE SUBUNIT GAMMA-2"/>
    <property type="match status" value="1"/>
</dbReference>
<accession>A0A8E0S025</accession>
<dbReference type="GO" id="GO:0005524">
    <property type="term" value="F:ATP binding"/>
    <property type="evidence" value="ECO:0007669"/>
    <property type="project" value="UniProtKB-KW"/>
</dbReference>
<dbReference type="NCBIfam" id="NF003211">
    <property type="entry name" value="PRK04173.1"/>
    <property type="match status" value="1"/>
</dbReference>
<keyword evidence="7" id="KW-0963">Cytoplasm</keyword>
<dbReference type="Gene3D" id="1.10.287.10">
    <property type="entry name" value="S15/NS1, RNA-binding"/>
    <property type="match status" value="1"/>
</dbReference>
<dbReference type="InterPro" id="IPR033731">
    <property type="entry name" value="GlyRS-like_core"/>
</dbReference>
<dbReference type="InterPro" id="IPR002315">
    <property type="entry name" value="tRNA-synt_gly"/>
</dbReference>
<dbReference type="Gene3D" id="3.30.40.230">
    <property type="match status" value="1"/>
</dbReference>
<name>A0A8E0S025_9TREM</name>
<evidence type="ECO:0000313" key="20">
    <source>
        <dbReference type="EMBL" id="KAA0193080.1"/>
    </source>
</evidence>
<dbReference type="InterPro" id="IPR006195">
    <property type="entry name" value="aa-tRNA-synth_II"/>
</dbReference>
<dbReference type="InterPro" id="IPR036621">
    <property type="entry name" value="Anticodon-bd_dom_sf"/>
</dbReference>
<comment type="catalytic activity">
    <reaction evidence="16">
        <text>2 ATP + H(+) = P(1),P(4)-bis(5'-adenosyl) tetraphosphate + diphosphate</text>
        <dbReference type="Rhea" id="RHEA:34935"/>
        <dbReference type="ChEBI" id="CHEBI:15378"/>
        <dbReference type="ChEBI" id="CHEBI:30616"/>
        <dbReference type="ChEBI" id="CHEBI:33019"/>
        <dbReference type="ChEBI" id="CHEBI:58141"/>
    </reaction>
    <physiologicalReaction direction="left-to-right" evidence="16">
        <dbReference type="Rhea" id="RHEA:34936"/>
    </physiologicalReaction>
</comment>
<dbReference type="PRINTS" id="PR01043">
    <property type="entry name" value="TRNASYNTHGLY"/>
</dbReference>
<comment type="subcellular location">
    <subcellularLocation>
        <location evidence="1">Cell projection</location>
        <location evidence="1">Axon</location>
    </subcellularLocation>
    <subcellularLocation>
        <location evidence="2">Cytoplasm</location>
    </subcellularLocation>
</comment>
<dbReference type="AlphaFoldDB" id="A0A8E0S025"/>
<sequence>MKIAPAGSLGHRIWSAGVLLRSPSGLVERLRLRVFSQAYPSLKFSGKTMVETKDHDTLLASMRSRVQEQGDIVRALKNRNAPDSELKVALAELKARKKLLEEKEAELVPLSPNFDRSKLEDLLKQRFFYDQSFAIYGGIQGLYDYGPMGCAMKANLIAAWRQHFILEDQLLEVDCSMLTPAPVLQASGHVERFTDLMVKDTKTGECFRADHLVKANLEAKQKDKKTTEVEKQEIQKLLTQLDNFGSKELDEIIRRYEMKAPNTNNDLTEPQDFNLMFATMIGPTGNCKGYLRPETAQGIFVNFQRLLQFNQGRIPFGAAQIGSAFRNEISPRSGLIRVREFAMAEIEYFVDPKNKQHPKFDRVCNVSMALYSACDQMDGNMPRKMTIGEAVDQGIVANETLGYFMARIHQFLLLIGIDPQRLRFRQHLSNEMAHYACDCWDAECQTSYGWVECVGCADRSCFDLTQHARATGTRLVAEKRLTEPRMVRVCECVPNKQALGKTYRGEAKSLTERLSTLTVDEALELKATLDSVGEAEVLVDGKPFIVDISMVKMKDYESKVHVEEIVPNVIEPSFGLGRILYAVFEHSFRVREGDEQRTYLSVPPLLAPYKCSVLPLSSHPDFGPFIRQLSDALTKAGVTHRIDESSGSIGRRYARTDQIAIPYGITIDFDTLNKSPASATLRERDSMKQIRVPISALPALVSDLSNGILDWTEAQSRFPAFEQQETGKQN</sequence>